<evidence type="ECO:0000313" key="3">
    <source>
        <dbReference type="Proteomes" id="UP000308707"/>
    </source>
</evidence>
<evidence type="ECO:0000256" key="1">
    <source>
        <dbReference type="SAM" id="SignalP"/>
    </source>
</evidence>
<keyword evidence="1" id="KW-0732">Signal</keyword>
<dbReference type="RefSeq" id="WP_137265071.1">
    <property type="nucleotide sequence ID" value="NZ_SZUA01000001.1"/>
</dbReference>
<sequence>MSIPAFARPVLFAAAAFAIGCSSTSTAGNASAPATPSEQSSPAVALGQTFAMSPGQTVALPDRGTLRYVGVKSDSRCPPDRQCVWAGDAEVAFEWSAGSAAPQSFGLHTGFKDKSSRVLGGHSLSLVSLARGEKPQAELRLDATP</sequence>
<organism evidence="2 3">
    <name type="scientific">Luteimonas gilva</name>
    <dbReference type="NCBI Taxonomy" id="2572684"/>
    <lineage>
        <taxon>Bacteria</taxon>
        <taxon>Pseudomonadati</taxon>
        <taxon>Pseudomonadota</taxon>
        <taxon>Gammaproteobacteria</taxon>
        <taxon>Lysobacterales</taxon>
        <taxon>Lysobacteraceae</taxon>
        <taxon>Luteimonas</taxon>
    </lineage>
</organism>
<keyword evidence="3" id="KW-1185">Reference proteome</keyword>
<reference evidence="2 3" key="1">
    <citation type="submission" date="2019-04" db="EMBL/GenBank/DDBJ databases">
        <title>Reference strain of H23.</title>
        <authorList>
            <person name="Luo X."/>
        </authorList>
    </citation>
    <scope>NUCLEOTIDE SEQUENCE [LARGE SCALE GENOMIC DNA]</scope>
    <source>
        <strain evidence="2 3">H23</strain>
    </source>
</reference>
<dbReference type="OrthoDB" id="163809at2"/>
<proteinExistence type="predicted"/>
<protein>
    <recommendedName>
        <fullName evidence="4">Alkaline proteinase inhibitor/ Outer membrane lipoprotein Omp19 domain-containing protein</fullName>
    </recommendedName>
</protein>
<name>A0A4U5JSS2_9GAMM</name>
<dbReference type="EMBL" id="SZUA01000001">
    <property type="protein sequence ID" value="TKR32862.1"/>
    <property type="molecule type" value="Genomic_DNA"/>
</dbReference>
<feature type="signal peptide" evidence="1">
    <location>
        <begin position="1"/>
        <end position="27"/>
    </location>
</feature>
<feature type="chain" id="PRO_5020419722" description="Alkaline proteinase inhibitor/ Outer membrane lipoprotein Omp19 domain-containing protein" evidence="1">
    <location>
        <begin position="28"/>
        <end position="145"/>
    </location>
</feature>
<comment type="caution">
    <text evidence="2">The sequence shown here is derived from an EMBL/GenBank/DDBJ whole genome shotgun (WGS) entry which is preliminary data.</text>
</comment>
<evidence type="ECO:0008006" key="4">
    <source>
        <dbReference type="Google" id="ProtNLM"/>
    </source>
</evidence>
<evidence type="ECO:0000313" key="2">
    <source>
        <dbReference type="EMBL" id="TKR32862.1"/>
    </source>
</evidence>
<dbReference type="AlphaFoldDB" id="A0A4U5JSS2"/>
<gene>
    <name evidence="2" type="ORF">FCE95_00565</name>
</gene>
<accession>A0A4U5JSS2</accession>
<dbReference type="Proteomes" id="UP000308707">
    <property type="component" value="Unassembled WGS sequence"/>
</dbReference>